<evidence type="ECO:0000313" key="3">
    <source>
        <dbReference type="EMBL" id="MBC9716764.1"/>
    </source>
</evidence>
<feature type="transmembrane region" description="Helical" evidence="2">
    <location>
        <begin position="113"/>
        <end position="133"/>
    </location>
</feature>
<reference evidence="3 4" key="1">
    <citation type="submission" date="2020-08" db="EMBL/GenBank/DDBJ databases">
        <title>Genemic of Streptomyces polyaspartic.</title>
        <authorList>
            <person name="Liu W."/>
        </authorList>
    </citation>
    <scope>NUCLEOTIDE SEQUENCE [LARGE SCALE GENOMIC DNA]</scope>
    <source>
        <strain evidence="3 4">TRM66268-LWL</strain>
    </source>
</reference>
<sequence>MRTAVDPSAASDASGKGADEAAASSGVRKGARRARDTWGLAPWGLAGLLFVAYTTVSVLRWEKFGTRSWDLGIFEQAIRGYAQLQAPIADLKGPGAHILGDHFSPVTALIAPFYRLFPGPVTLLVAQAALFALSVVPVTRAASRLLGRGGGLCLGLAYGLSWGLQRAVDFDFHEIAFAVPLIAFSLEALLAERWRAALLWALPLVLVKEDQGPTLTAIALVVAWRAHGRVTSGRGEGGAGAVDGPDVERARTAVPYAFAVAAFGVVAALLVFFWIIPAFNTLGSYEYWNRLDGGFPSPFAGFEVKLHTLAWLLLPTGLFALRSPLALIALPTLGWRFVSSDDSYWGTDWHYSAVLMPVIVLAAADGIARTLHGGRPKLRRIADRAPLAIAAVALALTVSLPLGTLTDTATYRVPAYARQADALLGRIPDGATVESNIGPISRLAGRCRVLWIGNSRGVTPDYLALDNRAGRYRDPVAEARRLHPDARFQELGSAGGFLVLERVV</sequence>
<keyword evidence="2" id="KW-0472">Membrane</keyword>
<evidence type="ECO:0000256" key="1">
    <source>
        <dbReference type="SAM" id="MobiDB-lite"/>
    </source>
</evidence>
<dbReference type="Pfam" id="PF09852">
    <property type="entry name" value="DUF2079"/>
    <property type="match status" value="1"/>
</dbReference>
<dbReference type="RefSeq" id="WP_187817218.1">
    <property type="nucleotide sequence ID" value="NZ_JACTVJ010000016.1"/>
</dbReference>
<keyword evidence="2" id="KW-0812">Transmembrane</keyword>
<accession>A0ABR7SN29</accession>
<keyword evidence="2" id="KW-1133">Transmembrane helix</keyword>
<protein>
    <submittedName>
        <fullName evidence="3">DUF2079 domain-containing protein</fullName>
    </submittedName>
</protein>
<evidence type="ECO:0000256" key="2">
    <source>
        <dbReference type="SAM" id="Phobius"/>
    </source>
</evidence>
<feature type="transmembrane region" description="Helical" evidence="2">
    <location>
        <begin position="256"/>
        <end position="276"/>
    </location>
</feature>
<gene>
    <name evidence="3" type="ORF">H9Y04_29945</name>
</gene>
<feature type="transmembrane region" description="Helical" evidence="2">
    <location>
        <begin position="349"/>
        <end position="367"/>
    </location>
</feature>
<feature type="transmembrane region" description="Helical" evidence="2">
    <location>
        <begin position="170"/>
        <end position="190"/>
    </location>
</feature>
<dbReference type="Proteomes" id="UP000642284">
    <property type="component" value="Unassembled WGS sequence"/>
</dbReference>
<name>A0ABR7SN29_9ACTN</name>
<feature type="region of interest" description="Disordered" evidence="1">
    <location>
        <begin position="1"/>
        <end position="26"/>
    </location>
</feature>
<feature type="transmembrane region" description="Helical" evidence="2">
    <location>
        <begin position="38"/>
        <end position="59"/>
    </location>
</feature>
<dbReference type="EMBL" id="JACTVJ010000016">
    <property type="protein sequence ID" value="MBC9716764.1"/>
    <property type="molecule type" value="Genomic_DNA"/>
</dbReference>
<proteinExistence type="predicted"/>
<evidence type="ECO:0000313" key="4">
    <source>
        <dbReference type="Proteomes" id="UP000642284"/>
    </source>
</evidence>
<organism evidence="3 4">
    <name type="scientific">Streptomyces polyasparticus</name>
    <dbReference type="NCBI Taxonomy" id="2767826"/>
    <lineage>
        <taxon>Bacteria</taxon>
        <taxon>Bacillati</taxon>
        <taxon>Actinomycetota</taxon>
        <taxon>Actinomycetes</taxon>
        <taxon>Kitasatosporales</taxon>
        <taxon>Streptomycetaceae</taxon>
        <taxon>Streptomyces</taxon>
    </lineage>
</organism>
<feature type="transmembrane region" description="Helical" evidence="2">
    <location>
        <begin position="387"/>
        <end position="405"/>
    </location>
</feature>
<comment type="caution">
    <text evidence="3">The sequence shown here is derived from an EMBL/GenBank/DDBJ whole genome shotgun (WGS) entry which is preliminary data.</text>
</comment>
<keyword evidence="4" id="KW-1185">Reference proteome</keyword>
<dbReference type="InterPro" id="IPR018650">
    <property type="entry name" value="STSV1_Orf64"/>
</dbReference>
<feature type="transmembrane region" description="Helical" evidence="2">
    <location>
        <begin position="145"/>
        <end position="164"/>
    </location>
</feature>